<accession>A0AA40KXA2</accession>
<dbReference type="Proteomes" id="UP001177670">
    <property type="component" value="Unassembled WGS sequence"/>
</dbReference>
<comment type="caution">
    <text evidence="1">The sequence shown here is derived from an EMBL/GenBank/DDBJ whole genome shotgun (WGS) entry which is preliminary data.</text>
</comment>
<organism evidence="1 2">
    <name type="scientific">Melipona bicolor</name>
    <dbReference type="NCBI Taxonomy" id="60889"/>
    <lineage>
        <taxon>Eukaryota</taxon>
        <taxon>Metazoa</taxon>
        <taxon>Ecdysozoa</taxon>
        <taxon>Arthropoda</taxon>
        <taxon>Hexapoda</taxon>
        <taxon>Insecta</taxon>
        <taxon>Pterygota</taxon>
        <taxon>Neoptera</taxon>
        <taxon>Endopterygota</taxon>
        <taxon>Hymenoptera</taxon>
        <taxon>Apocrita</taxon>
        <taxon>Aculeata</taxon>
        <taxon>Apoidea</taxon>
        <taxon>Anthophila</taxon>
        <taxon>Apidae</taxon>
        <taxon>Melipona</taxon>
    </lineage>
</organism>
<reference evidence="1" key="1">
    <citation type="submission" date="2021-10" db="EMBL/GenBank/DDBJ databases">
        <title>Melipona bicolor Genome sequencing and assembly.</title>
        <authorList>
            <person name="Araujo N.S."/>
            <person name="Arias M.C."/>
        </authorList>
    </citation>
    <scope>NUCLEOTIDE SEQUENCE</scope>
    <source>
        <strain evidence="1">USP_2M_L1-L4_2017</strain>
        <tissue evidence="1">Whole body</tissue>
    </source>
</reference>
<name>A0AA40KXA2_9HYME</name>
<dbReference type="EMBL" id="JAHYIQ010000001">
    <property type="protein sequence ID" value="KAK1136489.1"/>
    <property type="molecule type" value="Genomic_DNA"/>
</dbReference>
<sequence length="123" mass="13211">MLLYEFDSRLPSPVPTKLLKASEVLEGNSSTGSSTGGLLFLEVAPLVAGQAQPLNNTFLLNCCQADNFGRGDSSEKMLLPCQKDLLGGPLHETLQQSNAGHFRARRPATFVSGHKITGTRDII</sequence>
<gene>
    <name evidence="1" type="ORF">K0M31_001039</name>
</gene>
<protein>
    <submittedName>
        <fullName evidence="1">Uncharacterized protein</fullName>
    </submittedName>
</protein>
<dbReference type="AlphaFoldDB" id="A0AA40KXA2"/>
<keyword evidence="2" id="KW-1185">Reference proteome</keyword>
<proteinExistence type="predicted"/>
<evidence type="ECO:0000313" key="1">
    <source>
        <dbReference type="EMBL" id="KAK1136489.1"/>
    </source>
</evidence>
<evidence type="ECO:0000313" key="2">
    <source>
        <dbReference type="Proteomes" id="UP001177670"/>
    </source>
</evidence>